<dbReference type="GO" id="GO:0005737">
    <property type="term" value="C:cytoplasm"/>
    <property type="evidence" value="ECO:0007669"/>
    <property type="project" value="TreeGrafter"/>
</dbReference>
<evidence type="ECO:0000256" key="6">
    <source>
        <dbReference type="ARBA" id="ARBA00022989"/>
    </source>
</evidence>
<dbReference type="PANTHER" id="PTHR21461">
    <property type="entry name" value="GLYCOSYLTRANSFERASE FAMILY 92 PROTEIN"/>
    <property type="match status" value="1"/>
</dbReference>
<dbReference type="OrthoDB" id="2526284at2759"/>
<keyword evidence="4 8" id="KW-0808">Transferase</keyword>
<dbReference type="AlphaFoldDB" id="A0A8J1TEN1"/>
<dbReference type="PANTHER" id="PTHR21461:SF69">
    <property type="entry name" value="GLYCOSYLTRANSFERASE FAMILY 92 PROTEIN"/>
    <property type="match status" value="1"/>
</dbReference>
<evidence type="ECO:0000256" key="4">
    <source>
        <dbReference type="ARBA" id="ARBA00022679"/>
    </source>
</evidence>
<dbReference type="EC" id="2.4.1.-" evidence="8"/>
<evidence type="ECO:0000313" key="9">
    <source>
        <dbReference type="EMBL" id="CAH1798769.1"/>
    </source>
</evidence>
<gene>
    <name evidence="9" type="ORF">OFUS_LOCUS22861</name>
    <name evidence="10" type="ORF">OFUS_LOCUS22862</name>
</gene>
<dbReference type="GO" id="GO:0016020">
    <property type="term" value="C:membrane"/>
    <property type="evidence" value="ECO:0007669"/>
    <property type="project" value="UniProtKB-SubCell"/>
</dbReference>
<name>A0A8J1TEN1_OWEFU</name>
<sequence length="522" mass="61240">MARQMTARFRIFVIILGSIYFTGLYFFHKGQHQDDNAMSNESMERREALQIINQKFDQIKLENKEKKMLLGPYKFRRQLNTSLVKTQRVNIAAVGNNNIVQQNAKHDNVIETAKNNDLTNNKYIEDPETDNKAKNYANPTCHSQNKHLPIERFVPLSDQYDKTEVWVYSAYLDSRKSEAAFIRMMVLANIKTKPRHKIICEFEEDLTVEGIYYELCENHRKTYGGFIISCPVPASLNHTPCNINVYITKHYGHVGKKVKIPIYSTEILPQRDDFGICVPPLFGNIDKHRLIEFIEMSLIIGATKFVFYDYNLTPEIKNVLDYYTQRGVVDLVKWHLPVDGRAVYYKGQILAVNECLYREMASLRYVAFHDIDELIVPRQHEDVPSMMSELAVDDNVAFCLESAFYDPGHNPKFQSTQLISLQHRTRTIQYHKVRRKCIVEPRKIFEQGIHHISKQNEEYYQIIKLDPDIAILHHYRKCMRDFGMNCDKFVNDNWIDKYSQQLEHNFNIALTDINRSPFKVFI</sequence>
<proteinExistence type="inferred from homology"/>
<evidence type="ECO:0000256" key="2">
    <source>
        <dbReference type="ARBA" id="ARBA00007647"/>
    </source>
</evidence>
<dbReference type="Proteomes" id="UP000749559">
    <property type="component" value="Unassembled WGS sequence"/>
</dbReference>
<organism evidence="9 11">
    <name type="scientific">Owenia fusiformis</name>
    <name type="common">Polychaete worm</name>
    <dbReference type="NCBI Taxonomy" id="6347"/>
    <lineage>
        <taxon>Eukaryota</taxon>
        <taxon>Metazoa</taxon>
        <taxon>Spiralia</taxon>
        <taxon>Lophotrochozoa</taxon>
        <taxon>Annelida</taxon>
        <taxon>Polychaeta</taxon>
        <taxon>Sedentaria</taxon>
        <taxon>Canalipalpata</taxon>
        <taxon>Sabellida</taxon>
        <taxon>Oweniida</taxon>
        <taxon>Oweniidae</taxon>
        <taxon>Owenia</taxon>
    </lineage>
</organism>
<evidence type="ECO:0000256" key="7">
    <source>
        <dbReference type="ARBA" id="ARBA00023136"/>
    </source>
</evidence>
<evidence type="ECO:0000313" key="11">
    <source>
        <dbReference type="Proteomes" id="UP000749559"/>
    </source>
</evidence>
<dbReference type="EMBL" id="CAIIXF020000011">
    <property type="protein sequence ID" value="CAH1798770.1"/>
    <property type="molecule type" value="Genomic_DNA"/>
</dbReference>
<dbReference type="GO" id="GO:0016757">
    <property type="term" value="F:glycosyltransferase activity"/>
    <property type="evidence" value="ECO:0007669"/>
    <property type="project" value="UniProtKB-UniRule"/>
</dbReference>
<keyword evidence="3 8" id="KW-0328">Glycosyltransferase</keyword>
<comment type="subcellular location">
    <subcellularLocation>
        <location evidence="1">Membrane</location>
        <topology evidence="1">Single-pass membrane protein</topology>
    </subcellularLocation>
</comment>
<keyword evidence="11" id="KW-1185">Reference proteome</keyword>
<keyword evidence="5 8" id="KW-0812">Transmembrane</keyword>
<dbReference type="Pfam" id="PF01697">
    <property type="entry name" value="Glyco_transf_92"/>
    <property type="match status" value="1"/>
</dbReference>
<evidence type="ECO:0000256" key="5">
    <source>
        <dbReference type="ARBA" id="ARBA00022692"/>
    </source>
</evidence>
<evidence type="ECO:0000256" key="1">
    <source>
        <dbReference type="ARBA" id="ARBA00004167"/>
    </source>
</evidence>
<accession>A0A8J1TEN1</accession>
<evidence type="ECO:0000256" key="8">
    <source>
        <dbReference type="RuleBase" id="RU366017"/>
    </source>
</evidence>
<keyword evidence="7 8" id="KW-0472">Membrane</keyword>
<evidence type="ECO:0000256" key="3">
    <source>
        <dbReference type="ARBA" id="ARBA00022676"/>
    </source>
</evidence>
<protein>
    <recommendedName>
        <fullName evidence="8">Glycosyltransferase family 92 protein</fullName>
        <ecNumber evidence="8">2.4.1.-</ecNumber>
    </recommendedName>
</protein>
<dbReference type="EMBL" id="CAIIXF020000011">
    <property type="protein sequence ID" value="CAH1798769.1"/>
    <property type="molecule type" value="Genomic_DNA"/>
</dbReference>
<comment type="similarity">
    <text evidence="2 8">Belongs to the glycosyltransferase 92 family.</text>
</comment>
<keyword evidence="6 8" id="KW-1133">Transmembrane helix</keyword>
<feature type="transmembrane region" description="Helical" evidence="8">
    <location>
        <begin position="7"/>
        <end position="27"/>
    </location>
</feature>
<comment type="caution">
    <text evidence="9">The sequence shown here is derived from an EMBL/GenBank/DDBJ whole genome shotgun (WGS) entry which is preliminary data.</text>
</comment>
<evidence type="ECO:0000313" key="10">
    <source>
        <dbReference type="EMBL" id="CAH1798770.1"/>
    </source>
</evidence>
<reference evidence="9" key="1">
    <citation type="submission" date="2022-03" db="EMBL/GenBank/DDBJ databases">
        <authorList>
            <person name="Martin C."/>
        </authorList>
    </citation>
    <scope>NUCLEOTIDE SEQUENCE</scope>
</reference>
<dbReference type="InterPro" id="IPR008166">
    <property type="entry name" value="Glyco_transf_92"/>
</dbReference>